<dbReference type="EMBL" id="MU863637">
    <property type="protein sequence ID" value="KAK4100976.1"/>
    <property type="molecule type" value="Genomic_DNA"/>
</dbReference>
<dbReference type="Proteomes" id="UP001305647">
    <property type="component" value="Unassembled WGS sequence"/>
</dbReference>
<evidence type="ECO:0000256" key="1">
    <source>
        <dbReference type="SAM" id="MobiDB-lite"/>
    </source>
</evidence>
<organism evidence="2 3">
    <name type="scientific">Parathielavia hyrcaniae</name>
    <dbReference type="NCBI Taxonomy" id="113614"/>
    <lineage>
        <taxon>Eukaryota</taxon>
        <taxon>Fungi</taxon>
        <taxon>Dikarya</taxon>
        <taxon>Ascomycota</taxon>
        <taxon>Pezizomycotina</taxon>
        <taxon>Sordariomycetes</taxon>
        <taxon>Sordariomycetidae</taxon>
        <taxon>Sordariales</taxon>
        <taxon>Chaetomiaceae</taxon>
        <taxon>Parathielavia</taxon>
    </lineage>
</organism>
<name>A0AAN6T1M8_9PEZI</name>
<reference evidence="2" key="1">
    <citation type="journal article" date="2023" name="Mol. Phylogenet. Evol.">
        <title>Genome-scale phylogeny and comparative genomics of the fungal order Sordariales.</title>
        <authorList>
            <person name="Hensen N."/>
            <person name="Bonometti L."/>
            <person name="Westerberg I."/>
            <person name="Brannstrom I.O."/>
            <person name="Guillou S."/>
            <person name="Cros-Aarteil S."/>
            <person name="Calhoun S."/>
            <person name="Haridas S."/>
            <person name="Kuo A."/>
            <person name="Mondo S."/>
            <person name="Pangilinan J."/>
            <person name="Riley R."/>
            <person name="LaButti K."/>
            <person name="Andreopoulos B."/>
            <person name="Lipzen A."/>
            <person name="Chen C."/>
            <person name="Yan M."/>
            <person name="Daum C."/>
            <person name="Ng V."/>
            <person name="Clum A."/>
            <person name="Steindorff A."/>
            <person name="Ohm R.A."/>
            <person name="Martin F."/>
            <person name="Silar P."/>
            <person name="Natvig D.O."/>
            <person name="Lalanne C."/>
            <person name="Gautier V."/>
            <person name="Ament-Velasquez S.L."/>
            <person name="Kruys A."/>
            <person name="Hutchinson M.I."/>
            <person name="Powell A.J."/>
            <person name="Barry K."/>
            <person name="Miller A.N."/>
            <person name="Grigoriev I.V."/>
            <person name="Debuchy R."/>
            <person name="Gladieux P."/>
            <person name="Hiltunen Thoren M."/>
            <person name="Johannesson H."/>
        </authorList>
    </citation>
    <scope>NUCLEOTIDE SEQUENCE</scope>
    <source>
        <strain evidence="2">CBS 757.83</strain>
    </source>
</reference>
<keyword evidence="3" id="KW-1185">Reference proteome</keyword>
<reference evidence="2" key="2">
    <citation type="submission" date="2023-05" db="EMBL/GenBank/DDBJ databases">
        <authorList>
            <consortium name="Lawrence Berkeley National Laboratory"/>
            <person name="Steindorff A."/>
            <person name="Hensen N."/>
            <person name="Bonometti L."/>
            <person name="Westerberg I."/>
            <person name="Brannstrom I.O."/>
            <person name="Guillou S."/>
            <person name="Cros-Aarteil S."/>
            <person name="Calhoun S."/>
            <person name="Haridas S."/>
            <person name="Kuo A."/>
            <person name="Mondo S."/>
            <person name="Pangilinan J."/>
            <person name="Riley R."/>
            <person name="Labutti K."/>
            <person name="Andreopoulos B."/>
            <person name="Lipzen A."/>
            <person name="Chen C."/>
            <person name="Yanf M."/>
            <person name="Daum C."/>
            <person name="Ng V."/>
            <person name="Clum A."/>
            <person name="Ohm R."/>
            <person name="Martin F."/>
            <person name="Silar P."/>
            <person name="Natvig D."/>
            <person name="Lalanne C."/>
            <person name="Gautier V."/>
            <person name="Ament-Velasquez S.L."/>
            <person name="Kruys A."/>
            <person name="Hutchinson M.I."/>
            <person name="Powell A.J."/>
            <person name="Barry K."/>
            <person name="Miller A.N."/>
            <person name="Grigoriev I.V."/>
            <person name="Debuchy R."/>
            <person name="Gladieux P."/>
            <person name="Thoren M.H."/>
            <person name="Johannesson H."/>
        </authorList>
    </citation>
    <scope>NUCLEOTIDE SEQUENCE</scope>
    <source>
        <strain evidence="2">CBS 757.83</strain>
    </source>
</reference>
<gene>
    <name evidence="2" type="ORF">N658DRAFT_524177</name>
</gene>
<evidence type="ECO:0000313" key="3">
    <source>
        <dbReference type="Proteomes" id="UP001305647"/>
    </source>
</evidence>
<dbReference type="InterPro" id="IPR057394">
    <property type="entry name" value="PIGBOS1"/>
</dbReference>
<comment type="caution">
    <text evidence="2">The sequence shown here is derived from an EMBL/GenBank/DDBJ whole genome shotgun (WGS) entry which is preliminary data.</text>
</comment>
<evidence type="ECO:0000313" key="2">
    <source>
        <dbReference type="EMBL" id="KAK4100976.1"/>
    </source>
</evidence>
<protein>
    <submittedName>
        <fullName evidence="2">Uncharacterized protein</fullName>
    </submittedName>
</protein>
<feature type="region of interest" description="Disordered" evidence="1">
    <location>
        <begin position="34"/>
        <end position="63"/>
    </location>
</feature>
<dbReference type="AlphaFoldDB" id="A0AAN6T1M8"/>
<proteinExistence type="predicted"/>
<feature type="compositionally biased region" description="Basic and acidic residues" evidence="1">
    <location>
        <begin position="34"/>
        <end position="45"/>
    </location>
</feature>
<sequence length="63" mass="6864">MSSQSKIVTIGLILALGIGNAYYTFNPSFKELKEEREGSTIRKTLEPQTPAAPQPSAQQNKPS</sequence>
<accession>A0AAN6T1M8</accession>
<dbReference type="Pfam" id="PF23670">
    <property type="entry name" value="PIGBOS1"/>
    <property type="match status" value="1"/>
</dbReference>
<feature type="compositionally biased region" description="Low complexity" evidence="1">
    <location>
        <begin position="47"/>
        <end position="63"/>
    </location>
</feature>